<dbReference type="SUPFAM" id="SSF48264">
    <property type="entry name" value="Cytochrome P450"/>
    <property type="match status" value="1"/>
</dbReference>
<comment type="pathway">
    <text evidence="2">Secondary metabolite biosynthesis.</text>
</comment>
<dbReference type="GO" id="GO:0004497">
    <property type="term" value="F:monooxygenase activity"/>
    <property type="evidence" value="ECO:0007669"/>
    <property type="project" value="UniProtKB-KW"/>
</dbReference>
<dbReference type="HOGENOM" id="CLU_001570_20_2_1"/>
<evidence type="ECO:0008006" key="13">
    <source>
        <dbReference type="Google" id="ProtNLM"/>
    </source>
</evidence>
<dbReference type="GO" id="GO:0020037">
    <property type="term" value="F:heme binding"/>
    <property type="evidence" value="ECO:0007669"/>
    <property type="project" value="InterPro"/>
</dbReference>
<dbReference type="GO" id="GO:0016705">
    <property type="term" value="F:oxidoreductase activity, acting on paired donors, with incorporation or reduction of molecular oxygen"/>
    <property type="evidence" value="ECO:0007669"/>
    <property type="project" value="InterPro"/>
</dbReference>
<evidence type="ECO:0000256" key="7">
    <source>
        <dbReference type="ARBA" id="ARBA00023004"/>
    </source>
</evidence>
<evidence type="ECO:0000313" key="11">
    <source>
        <dbReference type="EMBL" id="KDR72342.1"/>
    </source>
</evidence>
<comment type="cofactor">
    <cofactor evidence="1 9">
        <name>heme</name>
        <dbReference type="ChEBI" id="CHEBI:30413"/>
    </cofactor>
</comment>
<keyword evidence="4 9" id="KW-0349">Heme</keyword>
<feature type="binding site" description="axial binding residue" evidence="9">
    <location>
        <position position="74"/>
    </location>
    <ligand>
        <name>heme</name>
        <dbReference type="ChEBI" id="CHEBI:30413"/>
    </ligand>
    <ligandPart>
        <name>Fe</name>
        <dbReference type="ChEBI" id="CHEBI:18248"/>
    </ligandPart>
</feature>
<dbReference type="Proteomes" id="UP000027222">
    <property type="component" value="Unassembled WGS sequence"/>
</dbReference>
<dbReference type="STRING" id="685588.A0A067SQM5"/>
<dbReference type="InterPro" id="IPR036396">
    <property type="entry name" value="Cyt_P450_sf"/>
</dbReference>
<keyword evidence="6 10" id="KW-0560">Oxidoreductase</keyword>
<evidence type="ECO:0000256" key="1">
    <source>
        <dbReference type="ARBA" id="ARBA00001971"/>
    </source>
</evidence>
<name>A0A067SQM5_GALM3</name>
<dbReference type="EMBL" id="KL142389">
    <property type="protein sequence ID" value="KDR72342.1"/>
    <property type="molecule type" value="Genomic_DNA"/>
</dbReference>
<reference evidence="12" key="1">
    <citation type="journal article" date="2014" name="Proc. Natl. Acad. Sci. U.S.A.">
        <title>Extensive sampling of basidiomycete genomes demonstrates inadequacy of the white-rot/brown-rot paradigm for wood decay fungi.</title>
        <authorList>
            <person name="Riley R."/>
            <person name="Salamov A.A."/>
            <person name="Brown D.W."/>
            <person name="Nagy L.G."/>
            <person name="Floudas D."/>
            <person name="Held B.W."/>
            <person name="Levasseur A."/>
            <person name="Lombard V."/>
            <person name="Morin E."/>
            <person name="Otillar R."/>
            <person name="Lindquist E.A."/>
            <person name="Sun H."/>
            <person name="LaButti K.M."/>
            <person name="Schmutz J."/>
            <person name="Jabbour D."/>
            <person name="Luo H."/>
            <person name="Baker S.E."/>
            <person name="Pisabarro A.G."/>
            <person name="Walton J.D."/>
            <person name="Blanchette R.A."/>
            <person name="Henrissat B."/>
            <person name="Martin F."/>
            <person name="Cullen D."/>
            <person name="Hibbett D.S."/>
            <person name="Grigoriev I.V."/>
        </authorList>
    </citation>
    <scope>NUCLEOTIDE SEQUENCE [LARGE SCALE GENOMIC DNA]</scope>
    <source>
        <strain evidence="12">CBS 339.88</strain>
    </source>
</reference>
<evidence type="ECO:0000256" key="2">
    <source>
        <dbReference type="ARBA" id="ARBA00005179"/>
    </source>
</evidence>
<keyword evidence="12" id="KW-1185">Reference proteome</keyword>
<dbReference type="Gene3D" id="1.10.630.10">
    <property type="entry name" value="Cytochrome P450"/>
    <property type="match status" value="1"/>
</dbReference>
<protein>
    <recommendedName>
        <fullName evidence="13">Cytochrome P450</fullName>
    </recommendedName>
</protein>
<proteinExistence type="inferred from homology"/>
<dbReference type="AlphaFoldDB" id="A0A067SQM5"/>
<evidence type="ECO:0000256" key="8">
    <source>
        <dbReference type="ARBA" id="ARBA00023033"/>
    </source>
</evidence>
<comment type="similarity">
    <text evidence="3 10">Belongs to the cytochrome P450 family.</text>
</comment>
<dbReference type="InterPro" id="IPR002401">
    <property type="entry name" value="Cyt_P450_E_grp-I"/>
</dbReference>
<sequence length="142" mass="15540">MIKKLTLAGVPHRSMEDDVYNGMFIPKGSIIVANTRGITLDEDVYKNPHTFNPSRYLHGEPHPVGQFGFGRRICPGRHLADSSVWIAIASILAAFDISPAKTADGRSIIPKEEFLSGITSHPKPFKCTIVPRNKTAGGIMDI</sequence>
<evidence type="ECO:0000256" key="9">
    <source>
        <dbReference type="PIRSR" id="PIRSR602401-1"/>
    </source>
</evidence>
<dbReference type="PROSITE" id="PS00086">
    <property type="entry name" value="CYTOCHROME_P450"/>
    <property type="match status" value="1"/>
</dbReference>
<keyword evidence="7 9" id="KW-0408">Iron</keyword>
<evidence type="ECO:0000313" key="12">
    <source>
        <dbReference type="Proteomes" id="UP000027222"/>
    </source>
</evidence>
<gene>
    <name evidence="11" type="ORF">GALMADRAFT_769658</name>
</gene>
<dbReference type="InterPro" id="IPR050364">
    <property type="entry name" value="Cytochrome_P450_fung"/>
</dbReference>
<dbReference type="OrthoDB" id="2789670at2759"/>
<dbReference type="InterPro" id="IPR001128">
    <property type="entry name" value="Cyt_P450"/>
</dbReference>
<dbReference type="PANTHER" id="PTHR46300:SF5">
    <property type="entry name" value="CYTOCHROME P450"/>
    <property type="match status" value="1"/>
</dbReference>
<dbReference type="GO" id="GO:0005506">
    <property type="term" value="F:iron ion binding"/>
    <property type="evidence" value="ECO:0007669"/>
    <property type="project" value="InterPro"/>
</dbReference>
<dbReference type="InterPro" id="IPR017972">
    <property type="entry name" value="Cyt_P450_CS"/>
</dbReference>
<dbReference type="PRINTS" id="PR00463">
    <property type="entry name" value="EP450I"/>
</dbReference>
<keyword evidence="8 10" id="KW-0503">Monooxygenase</keyword>
<evidence type="ECO:0000256" key="5">
    <source>
        <dbReference type="ARBA" id="ARBA00022723"/>
    </source>
</evidence>
<evidence type="ECO:0000256" key="4">
    <source>
        <dbReference type="ARBA" id="ARBA00022617"/>
    </source>
</evidence>
<evidence type="ECO:0000256" key="10">
    <source>
        <dbReference type="RuleBase" id="RU000461"/>
    </source>
</evidence>
<dbReference type="Pfam" id="PF00067">
    <property type="entry name" value="p450"/>
    <property type="match status" value="1"/>
</dbReference>
<accession>A0A067SQM5</accession>
<evidence type="ECO:0000256" key="3">
    <source>
        <dbReference type="ARBA" id="ARBA00010617"/>
    </source>
</evidence>
<dbReference type="PANTHER" id="PTHR46300">
    <property type="entry name" value="P450, PUTATIVE (EUROFUNG)-RELATED-RELATED"/>
    <property type="match status" value="1"/>
</dbReference>
<organism evidence="11 12">
    <name type="scientific">Galerina marginata (strain CBS 339.88)</name>
    <dbReference type="NCBI Taxonomy" id="685588"/>
    <lineage>
        <taxon>Eukaryota</taxon>
        <taxon>Fungi</taxon>
        <taxon>Dikarya</taxon>
        <taxon>Basidiomycota</taxon>
        <taxon>Agaricomycotina</taxon>
        <taxon>Agaricomycetes</taxon>
        <taxon>Agaricomycetidae</taxon>
        <taxon>Agaricales</taxon>
        <taxon>Agaricineae</taxon>
        <taxon>Strophariaceae</taxon>
        <taxon>Galerina</taxon>
    </lineage>
</organism>
<keyword evidence="5 9" id="KW-0479">Metal-binding</keyword>
<evidence type="ECO:0000256" key="6">
    <source>
        <dbReference type="ARBA" id="ARBA00023002"/>
    </source>
</evidence>